<evidence type="ECO:0008006" key="6">
    <source>
        <dbReference type="Google" id="ProtNLM"/>
    </source>
</evidence>
<dbReference type="EMBL" id="CAJPWZ010002680">
    <property type="protein sequence ID" value="CAG2242662.1"/>
    <property type="molecule type" value="Genomic_DNA"/>
</dbReference>
<dbReference type="Pfam" id="PF12796">
    <property type="entry name" value="Ank_2"/>
    <property type="match status" value="1"/>
</dbReference>
<dbReference type="InterPro" id="IPR036770">
    <property type="entry name" value="Ankyrin_rpt-contain_sf"/>
</dbReference>
<comment type="caution">
    <text evidence="4">The sequence shown here is derived from an EMBL/GenBank/DDBJ whole genome shotgun (WGS) entry which is preliminary data.</text>
</comment>
<sequence length="165" mass="18675">MTLLITTLQITIKFLRAIVNSYLEKKLQYNNLSFDNFQTKMENKLLWALESGKFKLAKILIQGGHDVNFCTDAGTSPLMIACKLFARDQDVHEKLKIISTLLANKAYINAIDNKGRTALAYAMHARCKATIQMLKNQGLVITIDAKMKGMKGSDKKIWNSFDLEE</sequence>
<dbReference type="PANTHER" id="PTHR24156">
    <property type="entry name" value="ANK_REP_REGION DOMAIN-CONTAINING PROTEIN"/>
    <property type="match status" value="1"/>
</dbReference>
<evidence type="ECO:0000313" key="5">
    <source>
        <dbReference type="Proteomes" id="UP000683360"/>
    </source>
</evidence>
<accession>A0A8S3UFZ1</accession>
<name>A0A8S3UFZ1_MYTED</name>
<organism evidence="4 5">
    <name type="scientific">Mytilus edulis</name>
    <name type="common">Blue mussel</name>
    <dbReference type="NCBI Taxonomy" id="6550"/>
    <lineage>
        <taxon>Eukaryota</taxon>
        <taxon>Metazoa</taxon>
        <taxon>Spiralia</taxon>
        <taxon>Lophotrochozoa</taxon>
        <taxon>Mollusca</taxon>
        <taxon>Bivalvia</taxon>
        <taxon>Autobranchia</taxon>
        <taxon>Pteriomorphia</taxon>
        <taxon>Mytilida</taxon>
        <taxon>Mytiloidea</taxon>
        <taxon>Mytilidae</taxon>
        <taxon>Mytilinae</taxon>
        <taxon>Mytilus</taxon>
    </lineage>
</organism>
<dbReference type="AlphaFoldDB" id="A0A8S3UFZ1"/>
<keyword evidence="2" id="KW-0677">Repeat</keyword>
<gene>
    <name evidence="4" type="ORF">MEDL_54775</name>
</gene>
<evidence type="ECO:0000256" key="2">
    <source>
        <dbReference type="ARBA" id="ARBA00022737"/>
    </source>
</evidence>
<dbReference type="PANTHER" id="PTHR24156:SF3">
    <property type="entry name" value="ANKYRIN REPEAT DOMAIN-CONTAINING PROTEIN 34C-LIKE"/>
    <property type="match status" value="1"/>
</dbReference>
<proteinExistence type="inferred from homology"/>
<dbReference type="InterPro" id="IPR042637">
    <property type="entry name" value="AN34A/B/C"/>
</dbReference>
<evidence type="ECO:0000313" key="4">
    <source>
        <dbReference type="EMBL" id="CAG2242662.1"/>
    </source>
</evidence>
<keyword evidence="3" id="KW-0040">ANK repeat</keyword>
<dbReference type="InterPro" id="IPR002110">
    <property type="entry name" value="Ankyrin_rpt"/>
</dbReference>
<dbReference type="OrthoDB" id="6066600at2759"/>
<reference evidence="4" key="1">
    <citation type="submission" date="2021-03" db="EMBL/GenBank/DDBJ databases">
        <authorList>
            <person name="Bekaert M."/>
        </authorList>
    </citation>
    <scope>NUCLEOTIDE SEQUENCE</scope>
</reference>
<dbReference type="Proteomes" id="UP000683360">
    <property type="component" value="Unassembled WGS sequence"/>
</dbReference>
<keyword evidence="5" id="KW-1185">Reference proteome</keyword>
<protein>
    <recommendedName>
        <fullName evidence="6">Ankyrin repeat domain-containing protein</fullName>
    </recommendedName>
</protein>
<dbReference type="Gene3D" id="1.25.40.20">
    <property type="entry name" value="Ankyrin repeat-containing domain"/>
    <property type="match status" value="1"/>
</dbReference>
<comment type="similarity">
    <text evidence="1">Belongs to the ANKRD34 family.</text>
</comment>
<evidence type="ECO:0000256" key="3">
    <source>
        <dbReference type="ARBA" id="ARBA00023043"/>
    </source>
</evidence>
<evidence type="ECO:0000256" key="1">
    <source>
        <dbReference type="ARBA" id="ARBA00010029"/>
    </source>
</evidence>
<dbReference type="SUPFAM" id="SSF48403">
    <property type="entry name" value="Ankyrin repeat"/>
    <property type="match status" value="1"/>
</dbReference>